<keyword evidence="5" id="KW-0732">Signal</keyword>
<evidence type="ECO:0000256" key="5">
    <source>
        <dbReference type="SAM" id="SignalP"/>
    </source>
</evidence>
<dbReference type="EMBL" id="JACHIP010000005">
    <property type="protein sequence ID" value="MBB5059118.1"/>
    <property type="molecule type" value="Genomic_DNA"/>
</dbReference>
<reference evidence="7 8" key="1">
    <citation type="submission" date="2020-08" db="EMBL/GenBank/DDBJ databases">
        <title>Genomic Encyclopedia of Type Strains, Phase IV (KMG-V): Genome sequencing to study the core and pangenomes of soil and plant-associated prokaryotes.</title>
        <authorList>
            <person name="Whitman W."/>
        </authorList>
    </citation>
    <scope>NUCLEOTIDE SEQUENCE [LARGE SCALE GENOMIC DNA]</scope>
    <source>
        <strain evidence="7 8">M8UP14</strain>
    </source>
</reference>
<dbReference type="SUPFAM" id="SSF56935">
    <property type="entry name" value="Porins"/>
    <property type="match status" value="1"/>
</dbReference>
<proteinExistence type="predicted"/>
<gene>
    <name evidence="7" type="ORF">HDF16_003841</name>
</gene>
<name>A0A7W8E4J2_9BACT</name>
<evidence type="ECO:0000313" key="7">
    <source>
        <dbReference type="EMBL" id="MBB5059118.1"/>
    </source>
</evidence>
<keyword evidence="2" id="KW-0472">Membrane</keyword>
<dbReference type="SUPFAM" id="SSF49464">
    <property type="entry name" value="Carboxypeptidase regulatory domain-like"/>
    <property type="match status" value="1"/>
</dbReference>
<evidence type="ECO:0000256" key="2">
    <source>
        <dbReference type="ARBA" id="ARBA00023136"/>
    </source>
</evidence>
<feature type="region of interest" description="Disordered" evidence="4">
    <location>
        <begin position="169"/>
        <end position="194"/>
    </location>
</feature>
<accession>A0A7W8E4J2</accession>
<dbReference type="Pfam" id="PF25183">
    <property type="entry name" value="OMP_b-brl_4"/>
    <property type="match status" value="1"/>
</dbReference>
<dbReference type="RefSeq" id="WP_184220012.1">
    <property type="nucleotide sequence ID" value="NZ_JACHIP010000005.1"/>
</dbReference>
<dbReference type="Pfam" id="PF13620">
    <property type="entry name" value="CarboxypepD_reg"/>
    <property type="match status" value="1"/>
</dbReference>
<comment type="caution">
    <text evidence="7">The sequence shown here is derived from an EMBL/GenBank/DDBJ whole genome shotgun (WGS) entry which is preliminary data.</text>
</comment>
<evidence type="ECO:0000259" key="6">
    <source>
        <dbReference type="Pfam" id="PF25183"/>
    </source>
</evidence>
<dbReference type="InterPro" id="IPR036942">
    <property type="entry name" value="Beta-barrel_TonB_sf"/>
</dbReference>
<keyword evidence="8" id="KW-1185">Reference proteome</keyword>
<protein>
    <recommendedName>
        <fullName evidence="6">TonB-dependent transporter Oar-like beta-barrel domain-containing protein</fullName>
    </recommendedName>
</protein>
<keyword evidence="3" id="KW-0998">Cell outer membrane</keyword>
<feature type="signal peptide" evidence="5">
    <location>
        <begin position="1"/>
        <end position="25"/>
    </location>
</feature>
<dbReference type="AlphaFoldDB" id="A0A7W8E4J2"/>
<sequence>MRKSLLRFSLLLLCLTLSFGRSATAQTTGARLSGSITDSTGAVVPHASVIVQNTGTNLTVKTESNDAGFFVAANLPPGQYSLTTEATGFTKRVQSGITLTVGQDATLNVALQLGSAGETVNVEGGAEMINATSAEISQVINENSVKELPLNGRDPSSLVFLSGGVTNELQSQAGTTPGNNSFPTESGASAGGQRQGSTWYLLDGVANMDMYELLAAPFPNADATQEFRVISNNFDARYGFAPSAVVSIQTKTGTNSFHGGAFEFIRNSALNAGNYFSKAVDPLKRNQFGGYLGGPIFKDKLFFFANYQGTRQSLTSSTNSTYTPTAAMLRGDFSAVPVTLTGPFATINGVPNQVDPALFSPGAVKLAALLPLGQTPSTGLVNYVNPASRSNYDEGTARMDYNINANQRVFLRSFTYSYILPGATIPGNILAGVQGQHGIYINEVANHTWTMTSSLLNSITVSYSSLDFQTGTVERDTNGNAICLSEFINVNDPATSCNISGLSAFDGNSLYGGGQGFAAFSGGTPNDTTRRSWWLTDTVTKTLGRHTIVVGTDLMHRKGHELYGGSVNPSVNFNGQYTNNPLSDFLLGDEQSLSQGAGESGSTHGWMVGLYAQDQFKFRQNITLTAGLRWDPNFPLTVVNGRGASFVPGQQSTRFANAPVGLIFPGDKGLNAALMPTTYGYFQPRIGVAWQAHPDTVIRAGFGLFTTPLEDAFYNQTWDAAPFSPSYNVTGTSTTPISFDNPWAGFAATGGTSPFPPFSTPTYVPASNVSFTSPINLPAVFAPNYKLGITQSWNLSLEQQFGKTVALHLAYVGAESFHQATTVEQNPGNNDPTSPLFGTRYKYTSFSQIKQVQDGATSHYSSLQAGLEKRLSHGIQVQSNFTWSRTTDVGGSGDPQFESSVSDPLDLHHDYGLSSLNYPLISVTNFIYEAPKFEGHNVLVKNTLGGWEVSGLFTAQSGSPFTINGGQGNNNSGFLVGQDRADVVPGQNPGIRQGSKSNWINHYINANAFVPNAAGTPGNSEKFEYHVPPIRTMDLALIKNWAYEQRYKLQFRVEMFNALNHPSFGQPDSNAGDSNFGQITSTGVIPARVMQGGLKLSF</sequence>
<feature type="domain" description="TonB-dependent transporter Oar-like beta-barrel" evidence="6">
    <location>
        <begin position="250"/>
        <end position="1091"/>
    </location>
</feature>
<evidence type="ECO:0000256" key="1">
    <source>
        <dbReference type="ARBA" id="ARBA00004442"/>
    </source>
</evidence>
<feature type="chain" id="PRO_5030584556" description="TonB-dependent transporter Oar-like beta-barrel domain-containing protein" evidence="5">
    <location>
        <begin position="26"/>
        <end position="1098"/>
    </location>
</feature>
<organism evidence="7 8">
    <name type="scientific">Granulicella aggregans</name>
    <dbReference type="NCBI Taxonomy" id="474949"/>
    <lineage>
        <taxon>Bacteria</taxon>
        <taxon>Pseudomonadati</taxon>
        <taxon>Acidobacteriota</taxon>
        <taxon>Terriglobia</taxon>
        <taxon>Terriglobales</taxon>
        <taxon>Acidobacteriaceae</taxon>
        <taxon>Granulicella</taxon>
    </lineage>
</organism>
<evidence type="ECO:0000313" key="8">
    <source>
        <dbReference type="Proteomes" id="UP000540989"/>
    </source>
</evidence>
<dbReference type="InterPro" id="IPR057601">
    <property type="entry name" value="Oar-like_b-barrel"/>
</dbReference>
<evidence type="ECO:0000256" key="3">
    <source>
        <dbReference type="ARBA" id="ARBA00023237"/>
    </source>
</evidence>
<evidence type="ECO:0000256" key="4">
    <source>
        <dbReference type="SAM" id="MobiDB-lite"/>
    </source>
</evidence>
<dbReference type="Proteomes" id="UP000540989">
    <property type="component" value="Unassembled WGS sequence"/>
</dbReference>
<dbReference type="GO" id="GO:0009279">
    <property type="term" value="C:cell outer membrane"/>
    <property type="evidence" value="ECO:0007669"/>
    <property type="project" value="UniProtKB-SubCell"/>
</dbReference>
<feature type="compositionally biased region" description="Polar residues" evidence="4">
    <location>
        <begin position="169"/>
        <end position="184"/>
    </location>
</feature>
<comment type="subcellular location">
    <subcellularLocation>
        <location evidence="1">Cell outer membrane</location>
    </subcellularLocation>
</comment>
<dbReference type="Gene3D" id="2.40.170.20">
    <property type="entry name" value="TonB-dependent receptor, beta-barrel domain"/>
    <property type="match status" value="1"/>
</dbReference>
<dbReference type="Gene3D" id="2.60.40.1120">
    <property type="entry name" value="Carboxypeptidase-like, regulatory domain"/>
    <property type="match status" value="1"/>
</dbReference>
<dbReference type="InterPro" id="IPR008969">
    <property type="entry name" value="CarboxyPept-like_regulatory"/>
</dbReference>